<evidence type="ECO:0000313" key="2">
    <source>
        <dbReference type="Proteomes" id="UP001186974"/>
    </source>
</evidence>
<dbReference type="Proteomes" id="UP001186974">
    <property type="component" value="Unassembled WGS sequence"/>
</dbReference>
<organism evidence="1 2">
    <name type="scientific">Coniosporium uncinatum</name>
    <dbReference type="NCBI Taxonomy" id="93489"/>
    <lineage>
        <taxon>Eukaryota</taxon>
        <taxon>Fungi</taxon>
        <taxon>Dikarya</taxon>
        <taxon>Ascomycota</taxon>
        <taxon>Pezizomycotina</taxon>
        <taxon>Dothideomycetes</taxon>
        <taxon>Dothideomycetes incertae sedis</taxon>
        <taxon>Coniosporium</taxon>
    </lineage>
</organism>
<sequence length="1477" mass="164394">MFSPEATIHNVSGTSTRRISKRRSQNDTDSTRQQPRKRSKISDDTFIAPPGANTNGNGSAVVNGHSHRSFREESAPPNTLDIPLREKRTASSSKRGLKGDSGVTLTQTSHYTVTQLPALPDRLRTNATDAFKTRLDPHTSYALALTHEYALIWKYTSPVATPQSRTFVYPSAFNPSDPTPIGTIVASQGSNDVGLIVVAPQSGRIVYWENVDTAESLGLFQQRRQGVEGSVGMFSGEKILEIVDAEHAGFVLRFSSGRVAQLTIRDPQGRPQISTHFLRTDNGGTGGILGGLKSVFTGSGWRRDVTSIKTSPADSRGRMRVIAMTSGGSVLIWEVTWQGQPTFKGDFSAHGEIFNMLRSDPSLEATGEAAINVIDFAVQNTPRRPGEVAIVGSLGLKLLVLVALAAPDAATYALVEITLTNTITTAQRLLPLVSYAAPPIMDSLHHVQLLLPKAEHTAFVIFRHAVLLVSLAAGEDSPNNQLLSEAQRTPIPYQDVIHFRQDESLDLIAWSAEDPGAKSSAASCVVFTKSSGIVRVIANEMDHAATRVTVKSRLEQAVFFGSSAGNLLDLTRKPDVAFSDGEVEDAAIDISREILTTNTSYLTTATSSMDTLLDYRLKALRDLASILSRNYHPLPYKAKWQLLWDAEKMAAARALWICHERRVGKNDAKTKSLLPELLKMVHEKIKSGTDVKAGEVDPLRQWFLKDLHRMEKMTPWAYQAVHGLKKDSQVQDKQAILQLCSDSDDILFAVLETALRFRQENAAVYGIDPKTLEDGVLKPGHYEGLSEPWTSTQPIITAAQQHAERSREWAVKYYPAQDPAAAPASPDVDLADKVLHENHRVVKLCCQSTIERYRWLLEHDEQGQRAKGQEMRKWFSNTLRPGLILPLATIGLIDEGMQLAEELSDVTSLVSLSLDELQYCEDEAQDKTLKPSQEKERQARYAKRRAQVQKFADKYGEQWTNDFNKQLMKQQRYSDLLEKHYSSKRALVQFFHKDPSLARLSWINDAVEEKDFVDTSQMLIAATKYESNAWCKKSELSLAKLALLADEPSLVADVNTSVSNATPFKQELKLQNSRELGLLSIQERLYNHVHPTSQGSLDEVAAVELLMEKFGKDAVQNRSSLQKLLEHGLSQLIHHRAMEPELLIDTLTLMDQNHSDADPEDSKNVDICGREFVMALQVLNLTDFGGHGKDKADKADKEREALLKLIWKRCYVRDDWEANNNTGSKNDAVVRELLEQTALFWTLKVGNDLSLWGTTPALRILDPSTVLDAGCSPLDPVLARRFPSDELRDPMVADNKKDESVLRKALTNYRLGHWFVDCRDRAVKAAQRDAAKKLEEEIAEREMAAAPTINVTHPDEDGEENDAQIEVMEAEDGQEFEEEVVADPRVLADEGNDAEDDQVEIEGAANGEDMYDHPEADNEGDRFEEEEYDGGEQSEEDDDDEEDVPDLEEPGEDAEPSVEDDDEPREDSQPDIVMLDD</sequence>
<comment type="caution">
    <text evidence="1">The sequence shown here is derived from an EMBL/GenBank/DDBJ whole genome shotgun (WGS) entry which is preliminary data.</text>
</comment>
<accession>A0ACC3DDV7</accession>
<evidence type="ECO:0000313" key="1">
    <source>
        <dbReference type="EMBL" id="KAK3065595.1"/>
    </source>
</evidence>
<name>A0ACC3DDV7_9PEZI</name>
<keyword evidence="2" id="KW-1185">Reference proteome</keyword>
<dbReference type="EMBL" id="JAWDJW010006334">
    <property type="protein sequence ID" value="KAK3065595.1"/>
    <property type="molecule type" value="Genomic_DNA"/>
</dbReference>
<proteinExistence type="predicted"/>
<protein>
    <submittedName>
        <fullName evidence="1">Uncharacterized protein</fullName>
    </submittedName>
</protein>
<gene>
    <name evidence="1" type="ORF">LTS18_000072</name>
</gene>
<reference evidence="1" key="1">
    <citation type="submission" date="2024-09" db="EMBL/GenBank/DDBJ databases">
        <title>Black Yeasts Isolated from many extreme environments.</title>
        <authorList>
            <person name="Coleine C."/>
            <person name="Stajich J.E."/>
            <person name="Selbmann L."/>
        </authorList>
    </citation>
    <scope>NUCLEOTIDE SEQUENCE</scope>
    <source>
        <strain evidence="1">CCFEE 5737</strain>
    </source>
</reference>